<evidence type="ECO:0000256" key="4">
    <source>
        <dbReference type="ARBA" id="ARBA00022989"/>
    </source>
</evidence>
<feature type="transmembrane region" description="Helical" evidence="7">
    <location>
        <begin position="111"/>
        <end position="129"/>
    </location>
</feature>
<name>A0AAE3MJR3_9FLAO</name>
<dbReference type="GO" id="GO:0044341">
    <property type="term" value="P:sodium-dependent phosphate transport"/>
    <property type="evidence" value="ECO:0007669"/>
    <property type="project" value="InterPro"/>
</dbReference>
<evidence type="ECO:0000256" key="3">
    <source>
        <dbReference type="ARBA" id="ARBA00022692"/>
    </source>
</evidence>
<evidence type="ECO:0000256" key="7">
    <source>
        <dbReference type="SAM" id="Phobius"/>
    </source>
</evidence>
<evidence type="ECO:0000313" key="8">
    <source>
        <dbReference type="EMBL" id="MCX2718714.1"/>
    </source>
</evidence>
<dbReference type="EMBL" id="JAPFQP010000001">
    <property type="protein sequence ID" value="MCX2718714.1"/>
    <property type="molecule type" value="Genomic_DNA"/>
</dbReference>
<evidence type="ECO:0000256" key="2">
    <source>
        <dbReference type="ARBA" id="ARBA00022475"/>
    </source>
</evidence>
<feature type="transmembrane region" description="Helical" evidence="7">
    <location>
        <begin position="50"/>
        <end position="74"/>
    </location>
</feature>
<dbReference type="PANTHER" id="PTHR10010:SF46">
    <property type="entry name" value="SODIUM-DEPENDENT PHOSPHATE TRANSPORT PROTEIN 2B"/>
    <property type="match status" value="1"/>
</dbReference>
<dbReference type="InterPro" id="IPR003841">
    <property type="entry name" value="Na/Pi_transpt"/>
</dbReference>
<keyword evidence="5 7" id="KW-0472">Membrane</keyword>
<reference evidence="8" key="1">
    <citation type="submission" date="2022-11" db="EMBL/GenBank/DDBJ databases">
        <title>The characterization of three novel Bacteroidetes species and genomic analysis of their roles in tidal elemental geochemical cycles.</title>
        <authorList>
            <person name="Ma K.-J."/>
        </authorList>
    </citation>
    <scope>NUCLEOTIDE SEQUENCE</scope>
    <source>
        <strain evidence="8">M415</strain>
    </source>
</reference>
<feature type="transmembrane region" description="Helical" evidence="7">
    <location>
        <begin position="255"/>
        <end position="280"/>
    </location>
</feature>
<feature type="transmembrane region" description="Helical" evidence="7">
    <location>
        <begin position="12"/>
        <end position="30"/>
    </location>
</feature>
<keyword evidence="4 7" id="KW-1133">Transmembrane helix</keyword>
<comment type="subcellular location">
    <subcellularLocation>
        <location evidence="1">Cell membrane</location>
        <topology evidence="1">Multi-pass membrane protein</topology>
    </subcellularLocation>
</comment>
<feature type="transmembrane region" description="Helical" evidence="7">
    <location>
        <begin position="135"/>
        <end position="155"/>
    </location>
</feature>
<evidence type="ECO:0000256" key="5">
    <source>
        <dbReference type="ARBA" id="ARBA00023136"/>
    </source>
</evidence>
<dbReference type="RefSeq" id="WP_266010955.1">
    <property type="nucleotide sequence ID" value="NZ_JAPFQP010000001.1"/>
</dbReference>
<evidence type="ECO:0000313" key="9">
    <source>
        <dbReference type="Proteomes" id="UP001207116"/>
    </source>
</evidence>
<feature type="transmembrane region" description="Helical" evidence="7">
    <location>
        <begin position="220"/>
        <end position="243"/>
    </location>
</feature>
<evidence type="ECO:0000256" key="6">
    <source>
        <dbReference type="SAM" id="Coils"/>
    </source>
</evidence>
<keyword evidence="6" id="KW-0175">Coiled coil</keyword>
<dbReference type="PANTHER" id="PTHR10010">
    <property type="entry name" value="SOLUTE CARRIER FAMILY 34 SODIUM PHOSPHATE , MEMBER 2-RELATED"/>
    <property type="match status" value="1"/>
</dbReference>
<dbReference type="Proteomes" id="UP001207116">
    <property type="component" value="Unassembled WGS sequence"/>
</dbReference>
<dbReference type="Pfam" id="PF02690">
    <property type="entry name" value="Na_Pi_cotrans"/>
    <property type="match status" value="2"/>
</dbReference>
<protein>
    <submittedName>
        <fullName evidence="8">Na/Pi cotransporter family protein</fullName>
    </submittedName>
</protein>
<keyword evidence="9" id="KW-1185">Reference proteome</keyword>
<accession>A0AAE3MJR3</accession>
<comment type="caution">
    <text evidence="8">The sequence shown here is derived from an EMBL/GenBank/DDBJ whole genome shotgun (WGS) entry which is preliminary data.</text>
</comment>
<dbReference type="GO" id="GO:0005436">
    <property type="term" value="F:sodium:phosphate symporter activity"/>
    <property type="evidence" value="ECO:0007669"/>
    <property type="project" value="InterPro"/>
</dbReference>
<feature type="coiled-coil region" evidence="6">
    <location>
        <begin position="499"/>
        <end position="537"/>
    </location>
</feature>
<organism evidence="8 9">
    <name type="scientific">Lentiprolixibacter aurantiacus</name>
    <dbReference type="NCBI Taxonomy" id="2993939"/>
    <lineage>
        <taxon>Bacteria</taxon>
        <taxon>Pseudomonadati</taxon>
        <taxon>Bacteroidota</taxon>
        <taxon>Flavobacteriia</taxon>
        <taxon>Flavobacteriales</taxon>
        <taxon>Flavobacteriaceae</taxon>
        <taxon>Lentiprolixibacter</taxon>
    </lineage>
</organism>
<dbReference type="AlphaFoldDB" id="A0AAE3MJR3"/>
<dbReference type="InterPro" id="IPR004633">
    <property type="entry name" value="NaPi_cotrn-rel/YqeW-like"/>
</dbReference>
<keyword evidence="2" id="KW-1003">Cell membrane</keyword>
<feature type="transmembrane region" description="Helical" evidence="7">
    <location>
        <begin position="86"/>
        <end position="104"/>
    </location>
</feature>
<evidence type="ECO:0000256" key="1">
    <source>
        <dbReference type="ARBA" id="ARBA00004651"/>
    </source>
</evidence>
<dbReference type="GO" id="GO:0005886">
    <property type="term" value="C:plasma membrane"/>
    <property type="evidence" value="ECO:0007669"/>
    <property type="project" value="UniProtKB-SubCell"/>
</dbReference>
<dbReference type="NCBIfam" id="NF037997">
    <property type="entry name" value="Na_Pi_symport"/>
    <property type="match status" value="1"/>
</dbReference>
<feature type="transmembrane region" description="Helical" evidence="7">
    <location>
        <begin position="175"/>
        <end position="200"/>
    </location>
</feature>
<feature type="transmembrane region" description="Helical" evidence="7">
    <location>
        <begin position="292"/>
        <end position="318"/>
    </location>
</feature>
<keyword evidence="3 7" id="KW-0812">Transmembrane</keyword>
<sequence length="589" mass="66419">MEYGIGDILRLIGSLGLFLFGMKVMSDALLKLAGNRMRTILSTMTSNRFLGITTGFLITSVIQSSSATTLMVVSFSNASLLTLTEAISVIMGANIGTTVTAWIIAILGFKVSMSSIALPLVGMGMLFTFSKRERLQNWGVFVVGFAVLFIGLQFLKDAMPNINENPAILDFLRPYTDIGFFSVLLFMILGTVLTILIQSSSATMALTLLMTAEGWIPFDLAAAMVLGENIGTTITANIAAIVANYQAKRTARAHLIFNIVGVIWMLILFYPFLYAISWLVQELGSPSPYLELAAIPIAISLFHTVFNITNTLLLVWFIKPMAWLVEKTVPEIIPPERAIDEPKYLNDDMLQYPETAIATLIRESKYLYKNAVYEIVAHALNIHRADIMSDLKARKVISKSMKDFKTDVRALYLSKVKNIYGEIIRYATRAQSELKLTRAQNNRIMEIKLANRRMVEIIRDVGELNRNVTRFLNSENKYIREEYNQFRKSVVRVLRVIYLFRTEEEKELYRKKLSSLKREAKENIKKGNLAIDKLIREELITTDMASSLVNDHDLVNDLIRKLIAVAELLYGARDPLFVNEGQDELKDVA</sequence>
<dbReference type="NCBIfam" id="TIGR00704">
    <property type="entry name" value="NaPi_cotrn_rel"/>
    <property type="match status" value="1"/>
</dbReference>
<gene>
    <name evidence="8" type="ORF">OO016_03770</name>
</gene>
<proteinExistence type="predicted"/>